<reference evidence="2 3" key="1">
    <citation type="submission" date="2024-04" db="EMBL/GenBank/DDBJ databases">
        <title>Tritrichomonas musculus Genome.</title>
        <authorList>
            <person name="Alves-Ferreira E."/>
            <person name="Grigg M."/>
            <person name="Lorenzi H."/>
            <person name="Galac M."/>
        </authorList>
    </citation>
    <scope>NUCLEOTIDE SEQUENCE [LARGE SCALE GENOMIC DNA]</scope>
    <source>
        <strain evidence="2 3">EAF2021</strain>
    </source>
</reference>
<dbReference type="Proteomes" id="UP001470230">
    <property type="component" value="Unassembled WGS sequence"/>
</dbReference>
<name>A0ABR2L8B1_9EUKA</name>
<feature type="transmembrane region" description="Helical" evidence="1">
    <location>
        <begin position="470"/>
        <end position="493"/>
    </location>
</feature>
<feature type="transmembrane region" description="Helical" evidence="1">
    <location>
        <begin position="426"/>
        <end position="449"/>
    </location>
</feature>
<dbReference type="EMBL" id="JAPFFF010000001">
    <property type="protein sequence ID" value="KAK8899236.1"/>
    <property type="molecule type" value="Genomic_DNA"/>
</dbReference>
<protein>
    <submittedName>
        <fullName evidence="2">Uncharacterized protein</fullName>
    </submittedName>
</protein>
<keyword evidence="1" id="KW-0472">Membrane</keyword>
<evidence type="ECO:0000313" key="2">
    <source>
        <dbReference type="EMBL" id="KAK8899236.1"/>
    </source>
</evidence>
<accession>A0ABR2L8B1</accession>
<feature type="transmembrane region" description="Helical" evidence="1">
    <location>
        <begin position="191"/>
        <end position="215"/>
    </location>
</feature>
<gene>
    <name evidence="2" type="ORF">M9Y10_001543</name>
</gene>
<keyword evidence="1" id="KW-0812">Transmembrane</keyword>
<feature type="transmembrane region" description="Helical" evidence="1">
    <location>
        <begin position="370"/>
        <end position="388"/>
    </location>
</feature>
<feature type="transmembrane region" description="Helical" evidence="1">
    <location>
        <begin position="221"/>
        <end position="244"/>
    </location>
</feature>
<feature type="transmembrane region" description="Helical" evidence="1">
    <location>
        <begin position="85"/>
        <end position="103"/>
    </location>
</feature>
<proteinExistence type="predicted"/>
<evidence type="ECO:0000313" key="3">
    <source>
        <dbReference type="Proteomes" id="UP001470230"/>
    </source>
</evidence>
<feature type="transmembrane region" description="Helical" evidence="1">
    <location>
        <begin position="274"/>
        <end position="291"/>
    </location>
</feature>
<evidence type="ECO:0000256" key="1">
    <source>
        <dbReference type="SAM" id="Phobius"/>
    </source>
</evidence>
<keyword evidence="3" id="KW-1185">Reference proteome</keyword>
<organism evidence="2 3">
    <name type="scientific">Tritrichomonas musculus</name>
    <dbReference type="NCBI Taxonomy" id="1915356"/>
    <lineage>
        <taxon>Eukaryota</taxon>
        <taxon>Metamonada</taxon>
        <taxon>Parabasalia</taxon>
        <taxon>Tritrichomonadida</taxon>
        <taxon>Tritrichomonadidae</taxon>
        <taxon>Tritrichomonas</taxon>
    </lineage>
</organism>
<feature type="transmembrane region" description="Helical" evidence="1">
    <location>
        <begin position="108"/>
        <end position="126"/>
    </location>
</feature>
<comment type="caution">
    <text evidence="2">The sequence shown here is derived from an EMBL/GenBank/DDBJ whole genome shotgun (WGS) entry which is preliminary data.</text>
</comment>
<sequence length="496" mass="57288">MSCCCDSQSACGIFFNQILDFGYSCGSLISEGLGLIRTFQRISAPQSFVAKLHPDCINCFNWAKELVDLFLGLVRTNPLNHFEHFYIYTFVLPLTILMTFSFITDVYFFHYCFVYGLFFILGFGFAAFQYDYAIGLIIIAVPVVIIIIGLLIHKFRDPCHCELCCLDDCNCFAFFFPNKNQKYDKLLENPLLYVTLCFCGPPMLSFYLFMIPIMIDRTRLLNTISTIVGIVMGISILIMLFMYFNIIDIFDCCDCCGKHKNCNRNCNCKCKMRIDNILIFLTYILALLIIPSTNKFLSLMSEKNQKIWTTIVSYIAISILLPIAIFFILIRSNHSLIKNKYKNTQNYFYYIELMDILRQFFYAISAYYDIIWYCFFSEIVWAGFIIYARPYQNESDMYLTIGNCGVLVASNCGTLIAKYQGIQFNLAASIILVLIALLPAIVSMLVFFIKDLDFNYKSEDNKETLEKIGRFIRIVTPIGWLFYGLEIPLIAYLSSQ</sequence>
<feature type="transmembrane region" description="Helical" evidence="1">
    <location>
        <begin position="132"/>
        <end position="152"/>
    </location>
</feature>
<keyword evidence="1" id="KW-1133">Transmembrane helix</keyword>
<feature type="transmembrane region" description="Helical" evidence="1">
    <location>
        <begin position="311"/>
        <end position="330"/>
    </location>
</feature>
<feature type="transmembrane region" description="Helical" evidence="1">
    <location>
        <begin position="400"/>
        <end position="420"/>
    </location>
</feature>